<sequence>MPETPAFDTVRAIVADIFEVAPETLTPATRLFEDLPCESIDLLEIGAGLNRRCRIPVDDDAAFLRSLRIHLMEAERERRDATQHLASVYPHLTARRVASIVEALRDSASPPVLTLADITAYVDHVRNDVQRTGEV</sequence>
<protein>
    <submittedName>
        <fullName evidence="2">Acyl carrier protein, putative</fullName>
    </submittedName>
</protein>
<evidence type="ECO:0000313" key="3">
    <source>
        <dbReference type="Proteomes" id="UP000009173"/>
    </source>
</evidence>
<dbReference type="KEGG" id="dvl:Dvul_0686"/>
<evidence type="ECO:0000313" key="2">
    <source>
        <dbReference type="EMBL" id="ABM27709.1"/>
    </source>
</evidence>
<dbReference type="RefSeq" id="WP_011791771.1">
    <property type="nucleotide sequence ID" value="NC_008751.1"/>
</dbReference>
<dbReference type="InterPro" id="IPR009081">
    <property type="entry name" value="PP-bd_ACP"/>
</dbReference>
<dbReference type="InterPro" id="IPR036736">
    <property type="entry name" value="ACP-like_sf"/>
</dbReference>
<dbReference type="AlphaFoldDB" id="A0A0H3A6R1"/>
<gene>
    <name evidence="2" type="ordered locus">Dvul_0686</name>
</gene>
<dbReference type="Pfam" id="PF00550">
    <property type="entry name" value="PP-binding"/>
    <property type="match status" value="1"/>
</dbReference>
<organism evidence="2 3">
    <name type="scientific">Nitratidesulfovibrio vulgaris (strain DP4)</name>
    <name type="common">Desulfovibrio vulgaris</name>
    <dbReference type="NCBI Taxonomy" id="391774"/>
    <lineage>
        <taxon>Bacteria</taxon>
        <taxon>Pseudomonadati</taxon>
        <taxon>Thermodesulfobacteriota</taxon>
        <taxon>Desulfovibrionia</taxon>
        <taxon>Desulfovibrionales</taxon>
        <taxon>Desulfovibrionaceae</taxon>
        <taxon>Nitratidesulfovibrio</taxon>
    </lineage>
</organism>
<dbReference type="Proteomes" id="UP000009173">
    <property type="component" value="Chromosome"/>
</dbReference>
<feature type="domain" description="Carrier" evidence="1">
    <location>
        <begin position="8"/>
        <end position="62"/>
    </location>
</feature>
<reference evidence="3" key="1">
    <citation type="journal article" date="2009" name="Environ. Microbiol.">
        <title>Contribution of mobile genetic elements to Desulfovibrio vulgaris genome plasticity.</title>
        <authorList>
            <person name="Walker C.B."/>
            <person name="Stolyar S."/>
            <person name="Chivian D."/>
            <person name="Pinel N."/>
            <person name="Gabster J.A."/>
            <person name="Dehal P.S."/>
            <person name="He Z."/>
            <person name="Yang Z.K."/>
            <person name="Yen H.C."/>
            <person name="Zhou J."/>
            <person name="Wall J.D."/>
            <person name="Hazen T.C."/>
            <person name="Arkin A.P."/>
            <person name="Stahl D.A."/>
        </authorList>
    </citation>
    <scope>NUCLEOTIDE SEQUENCE [LARGE SCALE GENOMIC DNA]</scope>
    <source>
        <strain evidence="3">DP4</strain>
    </source>
</reference>
<proteinExistence type="predicted"/>
<accession>A0A0H3A6R1</accession>
<evidence type="ECO:0000259" key="1">
    <source>
        <dbReference type="Pfam" id="PF00550"/>
    </source>
</evidence>
<dbReference type="EMBL" id="CP000527">
    <property type="protein sequence ID" value="ABM27709.1"/>
    <property type="molecule type" value="Genomic_DNA"/>
</dbReference>
<name>A0A0H3A6R1_NITV4</name>
<dbReference type="Gene3D" id="1.10.1200.10">
    <property type="entry name" value="ACP-like"/>
    <property type="match status" value="1"/>
</dbReference>
<dbReference type="SUPFAM" id="SSF47336">
    <property type="entry name" value="ACP-like"/>
    <property type="match status" value="1"/>
</dbReference>
<dbReference type="HOGENOM" id="CLU_154432_0_0_7"/>